<dbReference type="PANTHER" id="PTHR43479:SF11">
    <property type="entry name" value="ACREF_ENVCD OPERON REPRESSOR-RELATED"/>
    <property type="match status" value="1"/>
</dbReference>
<sequence length="223" mass="24592">MDTHQTESPEARPLVKTDRRWVKNHTTLLAIGIELISQKGVENITIDLIIQKAGVSKQTFSNHFLDLEALIKEVWHDSIQLIENKVTAANAHTTDPAERIARGIAVYAQLAISTPDRIGFLVRYWFNSPASDLRNQGLETDLSSGLISGRFKFSDVESALLFILGGAGAMIRRILEAKSENEAVGITQEVLTLMMKAIGLNTQDSLLVATKATEEIVRSKTIP</sequence>
<dbReference type="AlphaFoldDB" id="C6XP76"/>
<dbReference type="InterPro" id="IPR050624">
    <property type="entry name" value="HTH-type_Tx_Regulator"/>
</dbReference>
<dbReference type="OrthoDB" id="9811084at2"/>
<accession>C6XP76</accession>
<evidence type="ECO:0000313" key="4">
    <source>
        <dbReference type="EMBL" id="ACT60256.1"/>
    </source>
</evidence>
<dbReference type="InterPro" id="IPR009057">
    <property type="entry name" value="Homeodomain-like_sf"/>
</dbReference>
<gene>
    <name evidence="4" type="ordered locus">Hbal_2581</name>
</gene>
<name>C6XP76_HIRBI</name>
<dbReference type="KEGG" id="hba:Hbal_2581"/>
<evidence type="ECO:0000256" key="2">
    <source>
        <dbReference type="PROSITE-ProRule" id="PRU00335"/>
    </source>
</evidence>
<evidence type="ECO:0000259" key="3">
    <source>
        <dbReference type="PROSITE" id="PS50977"/>
    </source>
</evidence>
<dbReference type="Pfam" id="PF00440">
    <property type="entry name" value="TetR_N"/>
    <property type="match status" value="1"/>
</dbReference>
<feature type="domain" description="HTH tetR-type" evidence="3">
    <location>
        <begin position="22"/>
        <end position="82"/>
    </location>
</feature>
<dbReference type="STRING" id="582402.Hbal_2581"/>
<dbReference type="HOGENOM" id="CLU_1238800_0_0_5"/>
<feature type="DNA-binding region" description="H-T-H motif" evidence="2">
    <location>
        <begin position="45"/>
        <end position="64"/>
    </location>
</feature>
<reference evidence="5" key="1">
    <citation type="journal article" date="2011" name="J. Bacteriol.">
        <title>Genome sequences of eight morphologically diverse alphaproteobacteria.</title>
        <authorList>
            <consortium name="US DOE Joint Genome Institute"/>
            <person name="Brown P.J."/>
            <person name="Kysela D.T."/>
            <person name="Buechlein A."/>
            <person name="Hemmerich C."/>
            <person name="Brun Y.V."/>
        </authorList>
    </citation>
    <scope>NUCLEOTIDE SEQUENCE [LARGE SCALE GENOMIC DNA]</scope>
    <source>
        <strain evidence="5">ATCC 49814 / DSM 5838 / IFAM 1418</strain>
    </source>
</reference>
<dbReference type="InterPro" id="IPR001647">
    <property type="entry name" value="HTH_TetR"/>
</dbReference>
<proteinExistence type="predicted"/>
<keyword evidence="5" id="KW-1185">Reference proteome</keyword>
<dbReference type="RefSeq" id="WP_015828406.1">
    <property type="nucleotide sequence ID" value="NC_012982.1"/>
</dbReference>
<dbReference type="PROSITE" id="PS50977">
    <property type="entry name" value="HTH_TETR_2"/>
    <property type="match status" value="1"/>
</dbReference>
<dbReference type="SUPFAM" id="SSF46689">
    <property type="entry name" value="Homeodomain-like"/>
    <property type="match status" value="1"/>
</dbReference>
<dbReference type="eggNOG" id="COG1309">
    <property type="taxonomic scope" value="Bacteria"/>
</dbReference>
<evidence type="ECO:0000313" key="5">
    <source>
        <dbReference type="Proteomes" id="UP000002745"/>
    </source>
</evidence>
<dbReference type="GO" id="GO:0003677">
    <property type="term" value="F:DNA binding"/>
    <property type="evidence" value="ECO:0007669"/>
    <property type="project" value="UniProtKB-UniRule"/>
</dbReference>
<protein>
    <submittedName>
        <fullName evidence="4">Transcriptional regulator, TetR family</fullName>
    </submittedName>
</protein>
<dbReference type="PANTHER" id="PTHR43479">
    <property type="entry name" value="ACREF/ENVCD OPERON REPRESSOR-RELATED"/>
    <property type="match status" value="1"/>
</dbReference>
<dbReference type="Gene3D" id="1.10.357.10">
    <property type="entry name" value="Tetracycline Repressor, domain 2"/>
    <property type="match status" value="1"/>
</dbReference>
<evidence type="ECO:0000256" key="1">
    <source>
        <dbReference type="ARBA" id="ARBA00023125"/>
    </source>
</evidence>
<keyword evidence="1 2" id="KW-0238">DNA-binding</keyword>
<dbReference type="EMBL" id="CP001678">
    <property type="protein sequence ID" value="ACT60256.1"/>
    <property type="molecule type" value="Genomic_DNA"/>
</dbReference>
<organism evidence="4 5">
    <name type="scientific">Hirschia baltica (strain ATCC 49814 / DSM 5838 / IFAM 1418)</name>
    <dbReference type="NCBI Taxonomy" id="582402"/>
    <lineage>
        <taxon>Bacteria</taxon>
        <taxon>Pseudomonadati</taxon>
        <taxon>Pseudomonadota</taxon>
        <taxon>Alphaproteobacteria</taxon>
        <taxon>Hyphomonadales</taxon>
        <taxon>Hyphomonadaceae</taxon>
        <taxon>Hirschia</taxon>
    </lineage>
</organism>
<dbReference type="Proteomes" id="UP000002745">
    <property type="component" value="Chromosome"/>
</dbReference>